<dbReference type="Pfam" id="PF11148">
    <property type="entry name" value="DUF2922"/>
    <property type="match status" value="1"/>
</dbReference>
<dbReference type="STRING" id="1121266.SAMN02745883_02154"/>
<name>A0A1M6SV82_9FIRM</name>
<evidence type="ECO:0000313" key="2">
    <source>
        <dbReference type="Proteomes" id="UP000184082"/>
    </source>
</evidence>
<dbReference type="EMBL" id="FRAJ01000021">
    <property type="protein sequence ID" value="SHK48603.1"/>
    <property type="molecule type" value="Genomic_DNA"/>
</dbReference>
<dbReference type="AlphaFoldDB" id="A0A1M6SV82"/>
<accession>A0A1M6SV82</accession>
<gene>
    <name evidence="1" type="ORF">SAMN02745883_02154</name>
</gene>
<proteinExistence type="predicted"/>
<sequence length="73" mass="8195">MTSKLEMIFLNQSDKKSKIVVDSPKSDITEHEIKTVMQMIIDKNIFNTTGGDLVAINSARIIETDVTNIIVEE</sequence>
<dbReference type="Proteomes" id="UP000184082">
    <property type="component" value="Unassembled WGS sequence"/>
</dbReference>
<evidence type="ECO:0008006" key="3">
    <source>
        <dbReference type="Google" id="ProtNLM"/>
    </source>
</evidence>
<reference evidence="1 2" key="1">
    <citation type="submission" date="2016-11" db="EMBL/GenBank/DDBJ databases">
        <authorList>
            <person name="Jaros S."/>
            <person name="Januszkiewicz K."/>
            <person name="Wedrychowicz H."/>
        </authorList>
    </citation>
    <scope>NUCLEOTIDE SEQUENCE [LARGE SCALE GENOMIC DNA]</scope>
    <source>
        <strain evidence="1 2">DSM 14501</strain>
    </source>
</reference>
<evidence type="ECO:0000313" key="1">
    <source>
        <dbReference type="EMBL" id="SHK48603.1"/>
    </source>
</evidence>
<organism evidence="1 2">
    <name type="scientific">Caminicella sporogenes DSM 14501</name>
    <dbReference type="NCBI Taxonomy" id="1121266"/>
    <lineage>
        <taxon>Bacteria</taxon>
        <taxon>Bacillati</taxon>
        <taxon>Bacillota</taxon>
        <taxon>Clostridia</taxon>
        <taxon>Peptostreptococcales</taxon>
        <taxon>Caminicellaceae</taxon>
        <taxon>Caminicella</taxon>
    </lineage>
</organism>
<dbReference type="InterPro" id="IPR021321">
    <property type="entry name" value="DUF2922"/>
</dbReference>
<dbReference type="RefSeq" id="WP_072968407.1">
    <property type="nucleotide sequence ID" value="NZ_FRAJ01000021.1"/>
</dbReference>
<keyword evidence="2" id="KW-1185">Reference proteome</keyword>
<protein>
    <recommendedName>
        <fullName evidence="3">DUF2922 domain-containing protein</fullName>
    </recommendedName>
</protein>